<keyword evidence="2 3" id="KW-0238">DNA-binding</keyword>
<dbReference type="PROSITE" id="PS51755">
    <property type="entry name" value="OMPR_PHOB"/>
    <property type="match status" value="1"/>
</dbReference>
<protein>
    <recommendedName>
        <fullName evidence="5">OmpR/PhoB-type domain-containing protein</fullName>
    </recommendedName>
</protein>
<reference evidence="6" key="2">
    <citation type="submission" date="2023-01" db="EMBL/GenBank/DDBJ databases">
        <title>Draft genome sequence of Agaribacter marinus strain NBRC 110023.</title>
        <authorList>
            <person name="Sun Q."/>
            <person name="Mori K."/>
        </authorList>
    </citation>
    <scope>NUCLEOTIDE SEQUENCE</scope>
    <source>
        <strain evidence="6">NBRC 110023</strain>
    </source>
</reference>
<dbReference type="InterPro" id="IPR016032">
    <property type="entry name" value="Sig_transdc_resp-reg_C-effctor"/>
</dbReference>
<feature type="domain" description="OmpR/PhoB-type" evidence="5">
    <location>
        <begin position="13"/>
        <end position="115"/>
    </location>
</feature>
<dbReference type="InterPro" id="IPR011659">
    <property type="entry name" value="WD40"/>
</dbReference>
<dbReference type="CDD" id="cd00383">
    <property type="entry name" value="trans_reg_C"/>
    <property type="match status" value="1"/>
</dbReference>
<organism evidence="6 7">
    <name type="scientific">Agaribacter marinus</name>
    <dbReference type="NCBI Taxonomy" id="1431249"/>
    <lineage>
        <taxon>Bacteria</taxon>
        <taxon>Pseudomonadati</taxon>
        <taxon>Pseudomonadota</taxon>
        <taxon>Gammaproteobacteria</taxon>
        <taxon>Alteromonadales</taxon>
        <taxon>Alteromonadaceae</taxon>
        <taxon>Agaribacter</taxon>
    </lineage>
</organism>
<dbReference type="Pfam" id="PF07676">
    <property type="entry name" value="PD40"/>
    <property type="match status" value="1"/>
</dbReference>
<evidence type="ECO:0000256" key="2">
    <source>
        <dbReference type="ARBA" id="ARBA00023125"/>
    </source>
</evidence>
<dbReference type="Gene3D" id="1.10.10.10">
    <property type="entry name" value="Winged helix-like DNA-binding domain superfamily/Winged helix DNA-binding domain"/>
    <property type="match status" value="1"/>
</dbReference>
<dbReference type="InterPro" id="IPR036388">
    <property type="entry name" value="WH-like_DNA-bd_sf"/>
</dbReference>
<evidence type="ECO:0000256" key="4">
    <source>
        <dbReference type="SAM" id="Phobius"/>
    </source>
</evidence>
<feature type="DNA-binding region" description="OmpR/PhoB-type" evidence="3">
    <location>
        <begin position="13"/>
        <end position="115"/>
    </location>
</feature>
<name>A0AA37SUH8_9ALTE</name>
<dbReference type="GO" id="GO:0003677">
    <property type="term" value="F:DNA binding"/>
    <property type="evidence" value="ECO:0007669"/>
    <property type="project" value="UniProtKB-UniRule"/>
</dbReference>
<dbReference type="InterPro" id="IPR011042">
    <property type="entry name" value="6-blade_b-propeller_TolB-like"/>
</dbReference>
<comment type="similarity">
    <text evidence="1">Belongs to the TolB family.</text>
</comment>
<comment type="caution">
    <text evidence="6">The sequence shown here is derived from an EMBL/GenBank/DDBJ whole genome shotgun (WGS) entry which is preliminary data.</text>
</comment>
<keyword evidence="4" id="KW-1133">Transmembrane helix</keyword>
<dbReference type="RefSeq" id="WP_284215859.1">
    <property type="nucleotide sequence ID" value="NZ_BSOT01000005.1"/>
</dbReference>
<keyword evidence="7" id="KW-1185">Reference proteome</keyword>
<feature type="transmembrane region" description="Helical" evidence="4">
    <location>
        <begin position="138"/>
        <end position="155"/>
    </location>
</feature>
<accession>A0AA37SUH8</accession>
<dbReference type="Gene3D" id="2.120.10.30">
    <property type="entry name" value="TolB, C-terminal domain"/>
    <property type="match status" value="2"/>
</dbReference>
<keyword evidence="4" id="KW-0812">Transmembrane</keyword>
<evidence type="ECO:0000259" key="5">
    <source>
        <dbReference type="PROSITE" id="PS51755"/>
    </source>
</evidence>
<dbReference type="SUPFAM" id="SSF50969">
    <property type="entry name" value="YVTN repeat-like/Quinoprotein amine dehydrogenase"/>
    <property type="match status" value="1"/>
</dbReference>
<keyword evidence="4" id="KW-0472">Membrane</keyword>
<evidence type="ECO:0000256" key="3">
    <source>
        <dbReference type="PROSITE-ProRule" id="PRU01091"/>
    </source>
</evidence>
<dbReference type="GO" id="GO:0006355">
    <property type="term" value="P:regulation of DNA-templated transcription"/>
    <property type="evidence" value="ECO:0007669"/>
    <property type="project" value="InterPro"/>
</dbReference>
<evidence type="ECO:0000313" key="7">
    <source>
        <dbReference type="Proteomes" id="UP001156601"/>
    </source>
</evidence>
<dbReference type="GO" id="GO:0000160">
    <property type="term" value="P:phosphorelay signal transduction system"/>
    <property type="evidence" value="ECO:0007669"/>
    <property type="project" value="InterPro"/>
</dbReference>
<reference evidence="6" key="1">
    <citation type="journal article" date="2014" name="Int. J. Syst. Evol. Microbiol.">
        <title>Complete genome sequence of Corynebacterium casei LMG S-19264T (=DSM 44701T), isolated from a smear-ripened cheese.</title>
        <authorList>
            <consortium name="US DOE Joint Genome Institute (JGI-PGF)"/>
            <person name="Walter F."/>
            <person name="Albersmeier A."/>
            <person name="Kalinowski J."/>
            <person name="Ruckert C."/>
        </authorList>
    </citation>
    <scope>NUCLEOTIDE SEQUENCE</scope>
    <source>
        <strain evidence="6">NBRC 110023</strain>
    </source>
</reference>
<dbReference type="SUPFAM" id="SSF82171">
    <property type="entry name" value="DPP6 N-terminal domain-like"/>
    <property type="match status" value="1"/>
</dbReference>
<dbReference type="Proteomes" id="UP001156601">
    <property type="component" value="Unassembled WGS sequence"/>
</dbReference>
<dbReference type="EMBL" id="BSOT01000005">
    <property type="protein sequence ID" value="GLR69532.1"/>
    <property type="molecule type" value="Genomic_DNA"/>
</dbReference>
<dbReference type="InterPro" id="IPR011044">
    <property type="entry name" value="Quino_amine_DH_bsu"/>
</dbReference>
<gene>
    <name evidence="6" type="ORF">GCM10007852_04400</name>
</gene>
<dbReference type="AlphaFoldDB" id="A0AA37SUH8"/>
<dbReference type="InterPro" id="IPR001867">
    <property type="entry name" value="OmpR/PhoB-type_DNA-bd"/>
</dbReference>
<sequence>MTDTLSSHNQYRQHVFQIKHWQINPLESTIASSDKTVKVPHNVMQLLLLLADNYGATNGGIVSRQQIMQSLWPDTVVTDESISRVIADLRKYLGDSARNPKFINTISKQGYHLLVEPVFVDVVVPVNLPGSVFSRPKVWLFVVIFVAILAAFYLPKTNSPADVEHLQYIKTKLVVSGDSNRHPRIDSGGRYVVFDKMVNARNELWLYDVAQDTEHELFSSPSSNFKRGVFSQNGSELAYVESSNVSENTCQINLFAFKTQSKRTLAPCDNYWITTVDWMPEDMSVVATFSGEVLGTAGFGSIDIASGARENIAYAEQKGTGHLFHRVSPSGNKIAFIHFDAHNSISKIGIWDALDKHIDYVSIEAHQIQQVTWGVDDKTLLYSDIGKASSGLWEYDLQSGQRSLLINEPIIDFDISHSQHLIVGSVIDKRLSSWRLVNRLASDTDVASAEKRLVNIDEPTIHKTRLTISANGKWLAYVSNRGGTNKLWLENTISGESFRVGQDPKANYLRVAFSKDGNHLSYLTVNSEGKRVLTVTNVYAPTEQVLTFDGIIMTAWANSVEDRLYVLHKSEGVYDISIVSLHDNKKRNVISGLPELTDFALTPTDNLITRTIGEKTLRRIKLNVNQGELTTPVEFNNSMFDPSFNIALHFENHWITVGGYVAAYFIDAEGYIFIQFFPVSPMYEEVDNIDLRHQNILESFTLTDDRDTLYYTNYSLPNHTLYKFSVLKPANE</sequence>
<dbReference type="Pfam" id="PF00486">
    <property type="entry name" value="Trans_reg_C"/>
    <property type="match status" value="1"/>
</dbReference>
<evidence type="ECO:0000313" key="6">
    <source>
        <dbReference type="EMBL" id="GLR69532.1"/>
    </source>
</evidence>
<dbReference type="PANTHER" id="PTHR36842">
    <property type="entry name" value="PROTEIN TOLB HOMOLOG"/>
    <property type="match status" value="1"/>
</dbReference>
<evidence type="ECO:0000256" key="1">
    <source>
        <dbReference type="ARBA" id="ARBA00009820"/>
    </source>
</evidence>
<proteinExistence type="inferred from homology"/>
<dbReference type="SMART" id="SM00862">
    <property type="entry name" value="Trans_reg_C"/>
    <property type="match status" value="1"/>
</dbReference>
<dbReference type="SUPFAM" id="SSF46894">
    <property type="entry name" value="C-terminal effector domain of the bipartite response regulators"/>
    <property type="match status" value="1"/>
</dbReference>